<evidence type="ECO:0000313" key="5">
    <source>
        <dbReference type="Proteomes" id="UP000287605"/>
    </source>
</evidence>
<dbReference type="Proteomes" id="UP000287605">
    <property type="component" value="Unassembled WGS sequence"/>
</dbReference>
<dbReference type="PRINTS" id="PR00455">
    <property type="entry name" value="HTHTETR"/>
</dbReference>
<dbReference type="InterPro" id="IPR050624">
    <property type="entry name" value="HTH-type_Tx_Regulator"/>
</dbReference>
<feature type="DNA-binding region" description="H-T-H motif" evidence="2">
    <location>
        <begin position="35"/>
        <end position="54"/>
    </location>
</feature>
<dbReference type="AlphaFoldDB" id="A0A430AP66"/>
<dbReference type="InterPro" id="IPR001647">
    <property type="entry name" value="HTH_TetR"/>
</dbReference>
<dbReference type="SUPFAM" id="SSF46689">
    <property type="entry name" value="Homeodomain-like"/>
    <property type="match status" value="1"/>
</dbReference>
<accession>A0A430AP66</accession>
<dbReference type="RefSeq" id="WP_126809760.1">
    <property type="nucleotide sequence ID" value="NZ_NGKA01000019.1"/>
</dbReference>
<organism evidence="4 5">
    <name type="scientific">Vagococcus elongatus</name>
    <dbReference type="NCBI Taxonomy" id="180344"/>
    <lineage>
        <taxon>Bacteria</taxon>
        <taxon>Bacillati</taxon>
        <taxon>Bacillota</taxon>
        <taxon>Bacilli</taxon>
        <taxon>Lactobacillales</taxon>
        <taxon>Enterococcaceae</taxon>
        <taxon>Vagococcus</taxon>
    </lineage>
</organism>
<reference evidence="4 5" key="1">
    <citation type="submission" date="2017-05" db="EMBL/GenBank/DDBJ databases">
        <title>Vagococcus spp. assemblies.</title>
        <authorList>
            <person name="Gulvik C.A."/>
        </authorList>
    </citation>
    <scope>NUCLEOTIDE SEQUENCE [LARGE SCALE GENOMIC DNA]</scope>
    <source>
        <strain evidence="4 5">CCUG 51432</strain>
    </source>
</reference>
<evidence type="ECO:0000256" key="2">
    <source>
        <dbReference type="PROSITE-ProRule" id="PRU00335"/>
    </source>
</evidence>
<dbReference type="PANTHER" id="PTHR43479:SF11">
    <property type="entry name" value="ACREF_ENVCD OPERON REPRESSOR-RELATED"/>
    <property type="match status" value="1"/>
</dbReference>
<dbReference type="PANTHER" id="PTHR43479">
    <property type="entry name" value="ACREF/ENVCD OPERON REPRESSOR-RELATED"/>
    <property type="match status" value="1"/>
</dbReference>
<gene>
    <name evidence="4" type="ORF">CBF29_10890</name>
</gene>
<feature type="domain" description="HTH tetR-type" evidence="3">
    <location>
        <begin position="12"/>
        <end position="72"/>
    </location>
</feature>
<keyword evidence="1 2" id="KW-0238">DNA-binding</keyword>
<protein>
    <recommendedName>
        <fullName evidence="3">HTH tetR-type domain-containing protein</fullName>
    </recommendedName>
</protein>
<evidence type="ECO:0000313" key="4">
    <source>
        <dbReference type="EMBL" id="RSU09677.1"/>
    </source>
</evidence>
<name>A0A430AP66_9ENTE</name>
<dbReference type="Gene3D" id="1.10.357.10">
    <property type="entry name" value="Tetracycline Repressor, domain 2"/>
    <property type="match status" value="1"/>
</dbReference>
<dbReference type="InterPro" id="IPR009057">
    <property type="entry name" value="Homeodomain-like_sf"/>
</dbReference>
<dbReference type="Pfam" id="PF00440">
    <property type="entry name" value="TetR_N"/>
    <property type="match status" value="1"/>
</dbReference>
<dbReference type="GO" id="GO:0003677">
    <property type="term" value="F:DNA binding"/>
    <property type="evidence" value="ECO:0007669"/>
    <property type="project" value="UniProtKB-UniRule"/>
</dbReference>
<comment type="caution">
    <text evidence="4">The sequence shown here is derived from an EMBL/GenBank/DDBJ whole genome shotgun (WGS) entry which is preliminary data.</text>
</comment>
<dbReference type="PROSITE" id="PS50977">
    <property type="entry name" value="HTH_TETR_2"/>
    <property type="match status" value="1"/>
</dbReference>
<evidence type="ECO:0000256" key="1">
    <source>
        <dbReference type="ARBA" id="ARBA00023125"/>
    </source>
</evidence>
<dbReference type="EMBL" id="NGKA01000019">
    <property type="protein sequence ID" value="RSU09677.1"/>
    <property type="molecule type" value="Genomic_DNA"/>
</dbReference>
<proteinExistence type="predicted"/>
<dbReference type="OrthoDB" id="6430772at2"/>
<keyword evidence="5" id="KW-1185">Reference proteome</keyword>
<evidence type="ECO:0000259" key="3">
    <source>
        <dbReference type="PROSITE" id="PS50977"/>
    </source>
</evidence>
<sequence>MTMEKRRTLEKEKMKKLILDAGIKIINEDGFEKLSMRKIAELIGYSPTTIYIYYENKAEIAEDIGIEIYEKMVMDVTNTVNKNKHLTIDKQLKYSFMQFIFSMTSYPEMGKAFIKSGSNTMFKMKSDDKNNENLLHQLLVKGYSEDVLRQLDSHSYWMIITALIGFGMNAIENQLYLLDNWEELVEMFVDILMYGMVKGSGK</sequence>